<evidence type="ECO:0000313" key="2">
    <source>
        <dbReference type="WBParaSite" id="maker-PairedContig_2379-snap-gene-1.15-mRNA-1"/>
    </source>
</evidence>
<feature type="region of interest" description="Disordered" evidence="1">
    <location>
        <begin position="447"/>
        <end position="491"/>
    </location>
</feature>
<reference evidence="2" key="1">
    <citation type="submission" date="2016-11" db="UniProtKB">
        <authorList>
            <consortium name="WormBaseParasite"/>
        </authorList>
    </citation>
    <scope>IDENTIFICATION</scope>
    <source>
        <strain evidence="2">pt0022</strain>
    </source>
</reference>
<organism evidence="2">
    <name type="scientific">Wuchereria bancrofti</name>
    <dbReference type="NCBI Taxonomy" id="6293"/>
    <lineage>
        <taxon>Eukaryota</taxon>
        <taxon>Metazoa</taxon>
        <taxon>Ecdysozoa</taxon>
        <taxon>Nematoda</taxon>
        <taxon>Chromadorea</taxon>
        <taxon>Rhabditida</taxon>
        <taxon>Spirurina</taxon>
        <taxon>Spiruromorpha</taxon>
        <taxon>Filarioidea</taxon>
        <taxon>Onchocercidae</taxon>
        <taxon>Wuchereria</taxon>
    </lineage>
</organism>
<feature type="compositionally biased region" description="Basic and acidic residues" evidence="1">
    <location>
        <begin position="157"/>
        <end position="170"/>
    </location>
</feature>
<proteinExistence type="predicted"/>
<name>A0A1I8EJ17_WUCBA</name>
<feature type="compositionally biased region" description="Low complexity" evidence="1">
    <location>
        <begin position="219"/>
        <end position="234"/>
    </location>
</feature>
<accession>A0A1I8EJ17</accession>
<dbReference type="WBParaSite" id="maker-PairedContig_2379-snap-gene-1.15-mRNA-1">
    <property type="protein sequence ID" value="maker-PairedContig_2379-snap-gene-1.15-mRNA-1"/>
    <property type="gene ID" value="maker-PairedContig_2379-snap-gene-1.15"/>
</dbReference>
<dbReference type="AlphaFoldDB" id="A0A1I8EJ17"/>
<feature type="region of interest" description="Disordered" evidence="1">
    <location>
        <begin position="126"/>
        <end position="241"/>
    </location>
</feature>
<evidence type="ECO:0000256" key="1">
    <source>
        <dbReference type="SAM" id="MobiDB-lite"/>
    </source>
</evidence>
<sequence>MIISEALHEKAEMPKTNVCSEVTISNIRLAVRQAVADFCANPERTVESIVNAKFENFVEPIQRLIAARLERIYGHLQYCILSPSNEPPSFESVLRFLSEHNDESEKDIVQRFEKDNTSSRKHIHEHWQKFRTSLAPVNPPPPTIDIPRLENLTSGHSSRDNTNGKRRESSKNVQNSNSFPFSKSTSTTSCTSSDSSVSNGSLLQTVQKSEHNKQKLLSGRKSSTTSSCSITERSPQYVRSNSSVNVNDEVLVEIRKTANDSLPVVLKEKFVPSVPLMEATIYSTSTNEKSKMPVSLRSDEDKVTVQYVPTKIPTTDAAVSTDPVLIDNQSVEKVEVGVNTIIEIGSNMADGSSSSNTTSDNSAGQLPKRFFDIVLQRNIAKECNIMSSFCRPSLRIVSLRPDGSIVPIINSASPNFPSVREWAPVANEGNAEKSDVASEAELCDMASESNLIHSGDSGMEKLDSVSASASRPDPFEEDLNTLANISPLPHS</sequence>
<feature type="compositionally biased region" description="Low complexity" evidence="1">
    <location>
        <begin position="175"/>
        <end position="201"/>
    </location>
</feature>
<protein>
    <submittedName>
        <fullName evidence="2">Uncharacterized protein</fullName>
    </submittedName>
</protein>